<feature type="transmembrane region" description="Helical" evidence="6">
    <location>
        <begin position="277"/>
        <end position="296"/>
    </location>
</feature>
<dbReference type="InterPro" id="IPR018385">
    <property type="entry name" value="C4_dicarb_anaerob_car-like"/>
</dbReference>
<feature type="transmembrane region" description="Helical" evidence="6">
    <location>
        <begin position="20"/>
        <end position="38"/>
    </location>
</feature>
<feature type="transmembrane region" description="Helical" evidence="6">
    <location>
        <begin position="185"/>
        <end position="207"/>
    </location>
</feature>
<keyword evidence="2" id="KW-1003">Cell membrane</keyword>
<comment type="subcellular location">
    <subcellularLocation>
        <location evidence="1">Cell membrane</location>
        <topology evidence="1">Multi-pass membrane protein</topology>
    </subcellularLocation>
</comment>
<accession>A0ABT0PDU8</accession>
<feature type="transmembrane region" description="Helical" evidence="6">
    <location>
        <begin position="162"/>
        <end position="178"/>
    </location>
</feature>
<name>A0ABT0PDU8_9GAMM</name>
<protein>
    <submittedName>
        <fullName evidence="7">YfcC family protein</fullName>
    </submittedName>
</protein>
<evidence type="ECO:0000256" key="3">
    <source>
        <dbReference type="ARBA" id="ARBA00022692"/>
    </source>
</evidence>
<dbReference type="EMBL" id="JAMFLX010000006">
    <property type="protein sequence ID" value="MCL6269529.1"/>
    <property type="molecule type" value="Genomic_DNA"/>
</dbReference>
<dbReference type="PANTHER" id="PTHR43652">
    <property type="entry name" value="BASIC AMINO ACID ANTIPORTER YFCC-RELATED"/>
    <property type="match status" value="1"/>
</dbReference>
<keyword evidence="4 6" id="KW-1133">Transmembrane helix</keyword>
<organism evidence="7 8">
    <name type="scientific">Parendozoicomonas callyspongiae</name>
    <dbReference type="NCBI Taxonomy" id="2942213"/>
    <lineage>
        <taxon>Bacteria</taxon>
        <taxon>Pseudomonadati</taxon>
        <taxon>Pseudomonadota</taxon>
        <taxon>Gammaproteobacteria</taxon>
        <taxon>Oceanospirillales</taxon>
        <taxon>Endozoicomonadaceae</taxon>
        <taxon>Parendozoicomonas</taxon>
    </lineage>
</organism>
<feature type="transmembrane region" description="Helical" evidence="6">
    <location>
        <begin position="219"/>
        <end position="238"/>
    </location>
</feature>
<feature type="transmembrane region" description="Helical" evidence="6">
    <location>
        <begin position="443"/>
        <end position="465"/>
    </location>
</feature>
<dbReference type="Pfam" id="PF03606">
    <property type="entry name" value="DcuC"/>
    <property type="match status" value="1"/>
</dbReference>
<dbReference type="PANTHER" id="PTHR43652:SF6">
    <property type="entry name" value="ARGININE REPRESSOR"/>
    <property type="match status" value="1"/>
</dbReference>
<feature type="transmembrane region" description="Helical" evidence="6">
    <location>
        <begin position="384"/>
        <end position="405"/>
    </location>
</feature>
<gene>
    <name evidence="7" type="ORF">M3P05_06190</name>
</gene>
<feature type="transmembrane region" description="Helical" evidence="6">
    <location>
        <begin position="471"/>
        <end position="490"/>
    </location>
</feature>
<evidence type="ECO:0000256" key="6">
    <source>
        <dbReference type="SAM" id="Phobius"/>
    </source>
</evidence>
<feature type="transmembrane region" description="Helical" evidence="6">
    <location>
        <begin position="308"/>
        <end position="327"/>
    </location>
</feature>
<evidence type="ECO:0000256" key="1">
    <source>
        <dbReference type="ARBA" id="ARBA00004651"/>
    </source>
</evidence>
<feature type="transmembrane region" description="Helical" evidence="6">
    <location>
        <begin position="102"/>
        <end position="127"/>
    </location>
</feature>
<reference evidence="7 8" key="1">
    <citation type="submission" date="2022-05" db="EMBL/GenBank/DDBJ databases">
        <authorList>
            <person name="Park J.-S."/>
        </authorList>
    </citation>
    <scope>NUCLEOTIDE SEQUENCE [LARGE SCALE GENOMIC DNA]</scope>
    <source>
        <strain evidence="7 8">2012CJ34-2</strain>
    </source>
</reference>
<proteinExistence type="predicted"/>
<keyword evidence="5 6" id="KW-0472">Membrane</keyword>
<comment type="caution">
    <text evidence="7">The sequence shown here is derived from an EMBL/GenBank/DDBJ whole genome shotgun (WGS) entry which is preliminary data.</text>
</comment>
<keyword evidence="3 6" id="KW-0812">Transmembrane</keyword>
<dbReference type="Proteomes" id="UP001203338">
    <property type="component" value="Unassembled WGS sequence"/>
</dbReference>
<feature type="transmembrane region" description="Helical" evidence="6">
    <location>
        <begin position="139"/>
        <end position="156"/>
    </location>
</feature>
<evidence type="ECO:0000256" key="5">
    <source>
        <dbReference type="ARBA" id="ARBA00023136"/>
    </source>
</evidence>
<evidence type="ECO:0000256" key="2">
    <source>
        <dbReference type="ARBA" id="ARBA00022475"/>
    </source>
</evidence>
<feature type="transmembrane region" description="Helical" evidence="6">
    <location>
        <begin position="347"/>
        <end position="364"/>
    </location>
</feature>
<evidence type="ECO:0000256" key="4">
    <source>
        <dbReference type="ARBA" id="ARBA00022989"/>
    </source>
</evidence>
<dbReference type="InterPro" id="IPR051679">
    <property type="entry name" value="DASS-Related_Transporters"/>
</dbReference>
<keyword evidence="8" id="KW-1185">Reference proteome</keyword>
<evidence type="ECO:0000313" key="8">
    <source>
        <dbReference type="Proteomes" id="UP001203338"/>
    </source>
</evidence>
<evidence type="ECO:0000313" key="7">
    <source>
        <dbReference type="EMBL" id="MCL6269529.1"/>
    </source>
</evidence>
<sequence length="491" mass="52557">MDSTTVHTAPKRKAFKMPTVYTILFAIIAFVALLTWILPAGRYDYVTADTGEVITAAQSLDYDGGERLLPIPGTFTELESSPQGITDVLMAPIQGFHNATDVALFVLVIGGFLGVVMHSGALDAGVASVVKRFKGREQIMIPILMVLFGIGGSTYGMAEETVAFWALILPVMSAAGYDRMVTAGVILLGSGIGVLSSTVNPFATGIASGFAGLQIGDGIGLRALMFVILEGAAIFYVMRYAAKVKADSGSSVLADIEFNDEFSREAKVEEFTVARKLTMGVFFASFVIMIFGVMPLEDMGITAVPTLWWWFDELSTLFLTAAIIIALINRMPEGEFIKSFLDGARDLIGVALVVAVARGIYVVMDNGMIIDSILNWGEGMVTGVESSGIFAVVTYLVHIVLSFFIPSTSGLATVSMPLFGPLGDFAHVSRDVIITAYQSASGWINIFAPTAGHLVAGLALARIPYDRFLKWVMPFLIAVLVITMAILFVAA</sequence>
<dbReference type="RefSeq" id="WP_249698567.1">
    <property type="nucleotide sequence ID" value="NZ_JAMFLX010000006.1"/>
</dbReference>